<evidence type="ECO:0008006" key="3">
    <source>
        <dbReference type="Google" id="ProtNLM"/>
    </source>
</evidence>
<feature type="transmembrane region" description="Helical" evidence="1">
    <location>
        <begin position="99"/>
        <end position="117"/>
    </location>
</feature>
<sequence>PSCTCNNKGICQKKLQLQSKNVTHVARKNISFVTPAHDHTLFCSCRKGFTGKYCEEPLCTCSNLQVCTQHTNGFLCLPSCNQNTTCTAPVISTVTWEQVIVICLSASSIGLFFLLYIA</sequence>
<keyword evidence="1" id="KW-0812">Transmembrane</keyword>
<name>A0A1B6EGU9_9HEMI</name>
<dbReference type="Gene3D" id="2.10.25.10">
    <property type="entry name" value="Laminin"/>
    <property type="match status" value="1"/>
</dbReference>
<dbReference type="AlphaFoldDB" id="A0A1B6EGU9"/>
<reference evidence="2" key="1">
    <citation type="submission" date="2015-12" db="EMBL/GenBank/DDBJ databases">
        <title>De novo transcriptome assembly of four potential Pierce s Disease insect vectors from Arizona vineyards.</title>
        <authorList>
            <person name="Tassone E.E."/>
        </authorList>
    </citation>
    <scope>NUCLEOTIDE SEQUENCE</scope>
</reference>
<gene>
    <name evidence="2" type="ORF">g.4074</name>
</gene>
<accession>A0A1B6EGU9</accession>
<keyword evidence="1" id="KW-1133">Transmembrane helix</keyword>
<organism evidence="2">
    <name type="scientific">Clastoptera arizonana</name>
    <name type="common">Arizona spittle bug</name>
    <dbReference type="NCBI Taxonomy" id="38151"/>
    <lineage>
        <taxon>Eukaryota</taxon>
        <taxon>Metazoa</taxon>
        <taxon>Ecdysozoa</taxon>
        <taxon>Arthropoda</taxon>
        <taxon>Hexapoda</taxon>
        <taxon>Insecta</taxon>
        <taxon>Pterygota</taxon>
        <taxon>Neoptera</taxon>
        <taxon>Paraneoptera</taxon>
        <taxon>Hemiptera</taxon>
        <taxon>Auchenorrhyncha</taxon>
        <taxon>Cercopoidea</taxon>
        <taxon>Clastopteridae</taxon>
        <taxon>Clastoptera</taxon>
    </lineage>
</organism>
<proteinExistence type="predicted"/>
<protein>
    <recommendedName>
        <fullName evidence="3">EGF-like domain-containing protein</fullName>
    </recommendedName>
</protein>
<feature type="non-terminal residue" evidence="2">
    <location>
        <position position="118"/>
    </location>
</feature>
<dbReference type="EMBL" id="GEDC01000136">
    <property type="protein sequence ID" value="JAS37162.1"/>
    <property type="molecule type" value="Transcribed_RNA"/>
</dbReference>
<evidence type="ECO:0000313" key="2">
    <source>
        <dbReference type="EMBL" id="JAS37162.1"/>
    </source>
</evidence>
<keyword evidence="1" id="KW-0472">Membrane</keyword>
<evidence type="ECO:0000256" key="1">
    <source>
        <dbReference type="SAM" id="Phobius"/>
    </source>
</evidence>
<feature type="non-terminal residue" evidence="2">
    <location>
        <position position="1"/>
    </location>
</feature>